<feature type="coiled-coil region" evidence="3">
    <location>
        <begin position="685"/>
        <end position="750"/>
    </location>
</feature>
<dbReference type="GO" id="GO:0090063">
    <property type="term" value="P:positive regulation of microtubule nucleation"/>
    <property type="evidence" value="ECO:0007669"/>
    <property type="project" value="TreeGrafter"/>
</dbReference>
<feature type="region of interest" description="Disordered" evidence="4">
    <location>
        <begin position="1075"/>
        <end position="1126"/>
    </location>
</feature>
<keyword evidence="3" id="KW-0175">Coiled coil</keyword>
<sequence length="1960" mass="224115">MLEARSDLWSLHVRLNGVGIVYGKALPSTQCDAGTLAEALLYMYHRHRPVPSHLERIYKWEKEREEWGGGMPNFLANFNIAFDIVKISSETLVEKSFYANVRFRQWGKNEGSENPQLKTTVMFNGYRTISQHLNDLKKENFSLKLRIYFLEERFQQKFEDSSSEDVHRRNIELKVEVESLKQELQEKQEELDSALILAQCLLLSALLLLITNSRVKLIYLTCQMHKNNLHSQVCVRLLSVTSPQALISDGDALNKDIYTDLEQLEGPLVSIRLLQRKLKRNVQSLQAKIRESDINNEKLHQRLEEMESELNSVREAACDHTPQILMASGVALSRMQADLLDLQGSHFSAQLELQSFQRAQQQSQRREDDLSRENQRLRADLQEALQRQQDTNRHNQDLLSALQKTRSELQQVEEKWKDERSGREKEVEEQERTIRELKTSLENKERWIQDYNELMDGPREAGMNKDNLIHKLKQRIQERDRALERAVDEKFMCIEQKEDELRKLQLVLREKERDQERLQCVLSNNEETITNREIILPNIFLCVHHLQSGGREREDSHTRSLRERDALISQLQMSLHTRTKEAEEMTAVLLSKVSVGSNEVAEELKSRLQLKERLFQELLSDRSRQTQEHHQHVQDLLNTINAREQYIKESAGRLGQVMAEQTARLQELRRQLESTDPRSTPPEPAADTQRLLDELQLALRKERETQDQLTTLRSTLASHRDQLHAQASDLEALTRTVNIKEEIIKDLQMQLVEPSGLPLVDRLCQELQELRERIGHQEPICVNHKVSQDESIKMMFVWMSAFLYKCNTFCFTSDDGEEEDEESNSEFADSAEDEERSKLTAKSLLNMQNVLFLYTYTAGLRDANLFDPKWVVIVIRLDPISFYKWGSLDGIGVLESRANVVVTMSNHWHVCGENPRAGRVARLRRHEFEARRHDTEDLGATLFTLHSENKELRSVLVKRKQTVVNQTERLKSNLKQLLKTTVQQDNKQIQVDIQDLGYETCGRSENEAEREDASSPEFDDLELCTSLSYRDGGSQWWGAPTSLNSGKTEKDVSHLQQLVEDLRSQLSRSQALIRSLQAQRRDHTPGSTPRKVNWGSENFEAQSTAEEDEGWQSSDGFGSLPRQPKQGQELQELMANLETGQGEYILNNVGGQKPGKSNKRGGHFDTLIQAQARELSHLRQKMREGRGVCHILTQHLGDTTKVFEELLRSNDIDYYMGQSFRDQLSQSISLTQRISTKISGRDHSELPDDKTGHELLAIRKELQQKDKLIESLRSNLDQQQPRSDTPVSSNALSEATDQSDRTSFVSDDHGSTNEDLELCSELDAASEYGQEGSTRSATDSRSHRASLRPSNAPSITSSHSRQSSSTCPSMHCTPHRPMETQAQTGCFRPALCNTFVHDGYHSPQVKPLCGFPLGSHTPDHSSIPLLSHHGFEQSPPSTQHASHAMKSGASLLESSAMWDMMHDPRALRPGVYGDVSSGSSGYLTGHAGSDLMEEHLREIRSLRQRLEDSIQTNDRLRQQLEERLASSARNAAAPTNIYIQGLDSVSQLSNEIRAVKEENHTLQIQLRQARTDGSKELERLREAVLSGRGQLKEAEMDADRWADQCRQLQAQIRDQTQAIQLLKRDKQNHLGNSTRLQHEVNVLQQQLAESQRLVDGLQCELQVYHRVCGSGLSLTFEPRESNMHLLEQQLRERLDQCMPRPFARKQLFHGDSKSSASGGQKTTMGVKNSLVANFHSNILICVQYNKEMFTDSSKPAAEGVDGEAPDGSFACRTGRHVIGHVDDFCALQQQLLDGKVVIRKIEAALQSNTEHDLPKSTVSYIRSLYTSTKTLKQILEETGSLLRMFWKAALPSTDASAQQLKKEQSLRNEVVLLKLKLSEQEKLIRESNESLRNSNRTKDGMEQFIVNQLSRTRDVLKHARSNLEDQNMMTRPWPIQGCDERRPLEVSYRADPRLDDAVFL</sequence>
<dbReference type="PANTHER" id="PTHR46501">
    <property type="entry name" value="MYOMEGALIN"/>
    <property type="match status" value="1"/>
</dbReference>
<evidence type="ECO:0000256" key="2">
    <source>
        <dbReference type="ARBA" id="ARBA00022490"/>
    </source>
</evidence>
<feature type="coiled-coil region" evidence="3">
    <location>
        <begin position="360"/>
        <end position="528"/>
    </location>
</feature>
<keyword evidence="7" id="KW-1185">Reference proteome</keyword>
<dbReference type="GO" id="GO:0005794">
    <property type="term" value="C:Golgi apparatus"/>
    <property type="evidence" value="ECO:0007669"/>
    <property type="project" value="TreeGrafter"/>
</dbReference>
<evidence type="ECO:0000256" key="4">
    <source>
        <dbReference type="SAM" id="MobiDB-lite"/>
    </source>
</evidence>
<organism evidence="6 7">
    <name type="scientific">Triplophysa tibetana</name>
    <dbReference type="NCBI Taxonomy" id="1572043"/>
    <lineage>
        <taxon>Eukaryota</taxon>
        <taxon>Metazoa</taxon>
        <taxon>Chordata</taxon>
        <taxon>Craniata</taxon>
        <taxon>Vertebrata</taxon>
        <taxon>Euteleostomi</taxon>
        <taxon>Actinopterygii</taxon>
        <taxon>Neopterygii</taxon>
        <taxon>Teleostei</taxon>
        <taxon>Ostariophysi</taxon>
        <taxon>Cypriniformes</taxon>
        <taxon>Nemacheilidae</taxon>
        <taxon>Triplophysa</taxon>
    </lineage>
</organism>
<feature type="compositionally biased region" description="Polar residues" evidence="4">
    <location>
        <begin position="1095"/>
        <end position="1104"/>
    </location>
</feature>
<dbReference type="GO" id="GO:0060090">
    <property type="term" value="F:molecular adaptor activity"/>
    <property type="evidence" value="ECO:0007669"/>
    <property type="project" value="TreeGrafter"/>
</dbReference>
<feature type="coiled-coil region" evidence="3">
    <location>
        <begin position="1877"/>
        <end position="1926"/>
    </location>
</feature>
<feature type="coiled-coil region" evidence="3">
    <location>
        <begin position="275"/>
        <end position="316"/>
    </location>
</feature>
<dbReference type="PANTHER" id="PTHR46501:SF2">
    <property type="entry name" value="MYOMEGALIN"/>
    <property type="match status" value="1"/>
</dbReference>
<dbReference type="Pfam" id="PF07989">
    <property type="entry name" value="Cnn_1N"/>
    <property type="match status" value="1"/>
</dbReference>
<feature type="region of interest" description="Disordered" evidence="4">
    <location>
        <begin position="1326"/>
        <end position="1375"/>
    </location>
</feature>
<dbReference type="GO" id="GO:1903358">
    <property type="term" value="P:regulation of Golgi organization"/>
    <property type="evidence" value="ECO:0007669"/>
    <property type="project" value="TreeGrafter"/>
</dbReference>
<evidence type="ECO:0000256" key="3">
    <source>
        <dbReference type="SAM" id="Coils"/>
    </source>
</evidence>
<dbReference type="GO" id="GO:0005813">
    <property type="term" value="C:centrosome"/>
    <property type="evidence" value="ECO:0007669"/>
    <property type="project" value="TreeGrafter"/>
</dbReference>
<dbReference type="GO" id="GO:0007098">
    <property type="term" value="P:centrosome cycle"/>
    <property type="evidence" value="ECO:0007669"/>
    <property type="project" value="TreeGrafter"/>
</dbReference>
<feature type="compositionally biased region" description="Low complexity" evidence="4">
    <location>
        <begin position="1354"/>
        <end position="1369"/>
    </location>
</feature>
<gene>
    <name evidence="6" type="ORF">E1301_Tti005719</name>
</gene>
<evidence type="ECO:0000313" key="7">
    <source>
        <dbReference type="Proteomes" id="UP000324632"/>
    </source>
</evidence>
<evidence type="ECO:0000256" key="1">
    <source>
        <dbReference type="ARBA" id="ARBA00004496"/>
    </source>
</evidence>
<feature type="coiled-coil region" evidence="3">
    <location>
        <begin position="1492"/>
        <end position="1660"/>
    </location>
</feature>
<dbReference type="EMBL" id="SOYY01000018">
    <property type="protein sequence ID" value="KAA0708476.1"/>
    <property type="molecule type" value="Genomic_DNA"/>
</dbReference>
<comment type="caution">
    <text evidence="6">The sequence shown here is derived from an EMBL/GenBank/DDBJ whole genome shotgun (WGS) entry which is preliminary data.</text>
</comment>
<dbReference type="InterPro" id="IPR012943">
    <property type="entry name" value="Cnn_1N"/>
</dbReference>
<feature type="coiled-coil region" evidence="3">
    <location>
        <begin position="163"/>
        <end position="197"/>
    </location>
</feature>
<comment type="subcellular location">
    <subcellularLocation>
        <location evidence="1">Cytoplasm</location>
    </subcellularLocation>
</comment>
<protein>
    <submittedName>
        <fullName evidence="6">Myomegalin Phosphodiesterase 4D-interacting protein</fullName>
    </submittedName>
</protein>
<evidence type="ECO:0000313" key="6">
    <source>
        <dbReference type="EMBL" id="KAA0708476.1"/>
    </source>
</evidence>
<accession>A0A5A9NHC1</accession>
<feature type="domain" description="Centrosomin N-terminal motif 1" evidence="5">
    <location>
        <begin position="129"/>
        <end position="194"/>
    </location>
</feature>
<name>A0A5A9NHC1_9TELE</name>
<proteinExistence type="predicted"/>
<feature type="region of interest" description="Disordered" evidence="4">
    <location>
        <begin position="1273"/>
        <end position="1314"/>
    </location>
</feature>
<evidence type="ECO:0000259" key="5">
    <source>
        <dbReference type="Pfam" id="PF07989"/>
    </source>
</evidence>
<reference evidence="6 7" key="1">
    <citation type="journal article" date="2019" name="Mol. Ecol. Resour.">
        <title>Chromosome-level genome assembly of Triplophysa tibetana, a fish adapted to the harsh high-altitude environment of the Tibetan Plateau.</title>
        <authorList>
            <person name="Yang X."/>
            <person name="Liu H."/>
            <person name="Ma Z."/>
            <person name="Zou Y."/>
            <person name="Zou M."/>
            <person name="Mao Y."/>
            <person name="Li X."/>
            <person name="Wang H."/>
            <person name="Chen T."/>
            <person name="Wang W."/>
            <person name="Yang R."/>
        </authorList>
    </citation>
    <scope>NUCLEOTIDE SEQUENCE [LARGE SCALE GENOMIC DNA]</scope>
    <source>
        <strain evidence="6">TTIB1903HZAU</strain>
        <tissue evidence="6">Muscle</tissue>
    </source>
</reference>
<dbReference type="Proteomes" id="UP000324632">
    <property type="component" value="Chromosome 18"/>
</dbReference>
<dbReference type="InterPro" id="IPR052593">
    <property type="entry name" value="MT-associated_AKAP9-binding"/>
</dbReference>
<feature type="compositionally biased region" description="Polar residues" evidence="4">
    <location>
        <begin position="1273"/>
        <end position="1305"/>
    </location>
</feature>
<keyword evidence="2" id="KW-0963">Cytoplasm</keyword>